<keyword evidence="26" id="KW-1185">Reference proteome</keyword>
<keyword evidence="18 20" id="KW-0464">Manganese</keyword>
<comment type="cofactor">
    <cofactor evidence="1 20">
        <name>Mn(2+)</name>
        <dbReference type="ChEBI" id="CHEBI:29035"/>
    </cofactor>
</comment>
<reference evidence="25" key="3">
    <citation type="submission" date="2022-01" db="EMBL/GenBank/DDBJ databases">
        <authorList>
            <person name="Rubenstein D.R."/>
        </authorList>
    </citation>
    <scope>NUCLEOTIDE SEQUENCE</scope>
    <source>
        <strain evidence="25">SS15</strain>
        <tissue evidence="25">Liver</tissue>
    </source>
</reference>
<evidence type="ECO:0000256" key="20">
    <source>
        <dbReference type="RuleBase" id="RU361242"/>
    </source>
</evidence>
<dbReference type="SUPFAM" id="SSF50370">
    <property type="entry name" value="Ricin B-like lectins"/>
    <property type="match status" value="1"/>
</dbReference>
<dbReference type="CDD" id="cd00200">
    <property type="entry name" value="WD40"/>
    <property type="match status" value="1"/>
</dbReference>
<feature type="region of interest" description="Disordered" evidence="22">
    <location>
        <begin position="1"/>
        <end position="29"/>
    </location>
</feature>
<keyword evidence="12" id="KW-0735">Signal-anchor</keyword>
<dbReference type="SUPFAM" id="SSF50978">
    <property type="entry name" value="WD40 repeat-like"/>
    <property type="match status" value="1"/>
</dbReference>
<dbReference type="GO" id="GO:0046872">
    <property type="term" value="F:metal ion binding"/>
    <property type="evidence" value="ECO:0007669"/>
    <property type="project" value="UniProtKB-KW"/>
</dbReference>
<dbReference type="GO" id="GO:0016266">
    <property type="term" value="P:protein O-linked glycosylation via N-acetyl-galactosamine"/>
    <property type="evidence" value="ECO:0007669"/>
    <property type="project" value="UniProtKB-ARBA"/>
</dbReference>
<dbReference type="PANTHER" id="PTHR11675:SF7">
    <property type="entry name" value="POLYPEPTIDE N-ACETYLGALACTOSAMINYLTRANSFERASE 4"/>
    <property type="match status" value="1"/>
</dbReference>
<keyword evidence="21" id="KW-0175">Coiled coil</keyword>
<evidence type="ECO:0000313" key="25">
    <source>
        <dbReference type="EMBL" id="KAI1238999.1"/>
    </source>
</evidence>
<keyword evidence="17" id="KW-0325">Glycoprotein</keyword>
<dbReference type="Pfam" id="PF00535">
    <property type="entry name" value="Glycos_transf_2"/>
    <property type="match status" value="1"/>
</dbReference>
<dbReference type="InterPro" id="IPR001680">
    <property type="entry name" value="WD40_rpt"/>
</dbReference>
<comment type="subcellular location">
    <subcellularLocation>
        <location evidence="2 20">Golgi apparatus membrane</location>
        <topology evidence="2 20">Single-pass type II membrane protein</topology>
    </subcellularLocation>
</comment>
<dbReference type="InterPro" id="IPR000772">
    <property type="entry name" value="Ricin_B_lectin"/>
</dbReference>
<keyword evidence="9" id="KW-0479">Metal-binding</keyword>
<evidence type="ECO:0000313" key="24">
    <source>
        <dbReference type="EMBL" id="KAG0127592.1"/>
    </source>
</evidence>
<dbReference type="PROSITE" id="PS50082">
    <property type="entry name" value="WD_REPEATS_2"/>
    <property type="match status" value="6"/>
</dbReference>
<keyword evidence="15" id="KW-0472">Membrane</keyword>
<dbReference type="InterPro" id="IPR001173">
    <property type="entry name" value="Glyco_trans_2-like"/>
</dbReference>
<evidence type="ECO:0000256" key="15">
    <source>
        <dbReference type="ARBA" id="ARBA00023136"/>
    </source>
</evidence>
<dbReference type="Gene3D" id="2.80.10.50">
    <property type="match status" value="1"/>
</dbReference>
<evidence type="ECO:0000256" key="6">
    <source>
        <dbReference type="ARBA" id="ARBA00022676"/>
    </source>
</evidence>
<keyword evidence="7 20" id="KW-0808">Transferase</keyword>
<dbReference type="CDD" id="cd02510">
    <property type="entry name" value="pp-GalNAc-T"/>
    <property type="match status" value="1"/>
</dbReference>
<dbReference type="InterPro" id="IPR015943">
    <property type="entry name" value="WD40/YVTN_repeat-like_dom_sf"/>
</dbReference>
<dbReference type="InterPro" id="IPR019775">
    <property type="entry name" value="WD40_repeat_CS"/>
</dbReference>
<keyword evidence="5 19" id="KW-0853">WD repeat</keyword>
<evidence type="ECO:0000256" key="4">
    <source>
        <dbReference type="ARBA" id="ARBA00005680"/>
    </source>
</evidence>
<dbReference type="FunFam" id="2.80.10.50:FF:000054">
    <property type="entry name" value="Polypeptide N-acetylgalactosaminyltransferase"/>
    <property type="match status" value="1"/>
</dbReference>
<evidence type="ECO:0000256" key="21">
    <source>
        <dbReference type="SAM" id="Coils"/>
    </source>
</evidence>
<feature type="domain" description="Ricin B lectin" evidence="23">
    <location>
        <begin position="384"/>
        <end position="518"/>
    </location>
</feature>
<feature type="region of interest" description="Disordered" evidence="22">
    <location>
        <begin position="846"/>
        <end position="900"/>
    </location>
</feature>
<evidence type="ECO:0000256" key="22">
    <source>
        <dbReference type="SAM" id="MobiDB-lite"/>
    </source>
</evidence>
<dbReference type="PROSITE" id="PS50294">
    <property type="entry name" value="WD_REPEATS_REGION"/>
    <property type="match status" value="6"/>
</dbReference>
<keyword evidence="10 20" id="KW-0430">Lectin</keyword>
<protein>
    <recommendedName>
        <fullName evidence="20">Polypeptide N-acetylgalactosaminyltransferase</fullName>
        <ecNumber evidence="20">2.4.1.-</ecNumber>
    </recommendedName>
    <alternativeName>
        <fullName evidence="20">Protein-UDP acetylgalactosaminyltransferase</fullName>
    </alternativeName>
</protein>
<evidence type="ECO:0000256" key="7">
    <source>
        <dbReference type="ARBA" id="ARBA00022679"/>
    </source>
</evidence>
<comment type="pathway">
    <text evidence="3 20">Protein modification; protein glycosylation.</text>
</comment>
<dbReference type="InterPro" id="IPR029044">
    <property type="entry name" value="Nucleotide-diphossugar_trans"/>
</dbReference>
<comment type="similarity">
    <text evidence="4 20">Belongs to the glycosyltransferase 2 family. GalNAc-T subfamily.</text>
</comment>
<dbReference type="AlphaFoldDB" id="A0A835P1G2"/>
<evidence type="ECO:0000256" key="19">
    <source>
        <dbReference type="PROSITE-ProRule" id="PRU00221"/>
    </source>
</evidence>
<dbReference type="PANTHER" id="PTHR11675">
    <property type="entry name" value="N-ACETYLGALACTOSAMINYLTRANSFERASE"/>
    <property type="match status" value="1"/>
</dbReference>
<dbReference type="SMART" id="SM00458">
    <property type="entry name" value="RICIN"/>
    <property type="match status" value="1"/>
</dbReference>
<dbReference type="InterPro" id="IPR020472">
    <property type="entry name" value="WD40_PAC1"/>
</dbReference>
<gene>
    <name evidence="25" type="ORF">IHE44_0012098</name>
    <name evidence="24" type="ORF">IHE44_002706</name>
</gene>
<dbReference type="InterPro" id="IPR035992">
    <property type="entry name" value="Ricin_B-like_lectins"/>
</dbReference>
<dbReference type="EC" id="2.4.1.-" evidence="20"/>
<dbReference type="OrthoDB" id="416652at2759"/>
<dbReference type="PROSITE" id="PS00678">
    <property type="entry name" value="WD_REPEATS_1"/>
    <property type="match status" value="2"/>
</dbReference>
<dbReference type="GO" id="GO:0000139">
    <property type="term" value="C:Golgi membrane"/>
    <property type="evidence" value="ECO:0007669"/>
    <property type="project" value="UniProtKB-SubCell"/>
</dbReference>
<evidence type="ECO:0000256" key="1">
    <source>
        <dbReference type="ARBA" id="ARBA00001936"/>
    </source>
</evidence>
<dbReference type="InterPro" id="IPR045885">
    <property type="entry name" value="GalNAc-T"/>
</dbReference>
<sequence>MVYDKPPPDPYAPGEWGKPCRPQLSPEEKKQEEELIEKYAINIYLSDKISLHRHIEDNRLSGCKTKSYNYRRLPTTSVIIAFYNEAWSTLLRTIHSVLETSPSVLLKEIILVDDLSDKVYLKAELEKYISSLKRVRLIRTNKREGLVRARLIGATFATGDVLTFLDCHCECVSGWLEPLLERIAENETVIVCPVIDTIDWKTFEYYMQTAEPMIGGFDWRLTFQWHSVPKHERLRRKSETDPIRSPTMAGGLFAVSKKYFEYLGTYDTGMDVWGGENLELSFRVWQCGGMLEIHPCSHVGHVFPKRAPYARPNFLQNTARAAEVWMDEFKDHFYNRNPSARKENYGDISERKILRERLKCKSFHWYLKNIFAELHVPEDRPGWHGAIRSTGIPSECLDYVLQEHNPTGSHLSLFGCHGQGGNQFFEYTSNQEIRFNSVTELCAEVPEREDFIGMRSCPKDGSPIPEIIIWHFKEDGTIYHPHSGKCITAYRTTEGHADVQMRTFTCSVDRLLILWKLTTQCRAYRFEGHAEALTSVDFSPDGQVLASASHDHTVRLWIPCIHGESSILKGHTASVRSVSFSHDGCSVVSASNDKLIKVWSVSYQRLLFTLFQHTGWVRCAKFSPDGRLIASCSEDKSVMIWDTRNKICVNSFSDYEGFATFVDFNPSGTCIASAGSNNTVKLWDIRTNKLLQHFKVALWEVEKSKEIKCAYPLSRYLQPLNIVFCKSVHRAGVNCISFHPSGNYLITASTDGTLKILDLLGERLIYTLHGHKGPVLCVAFSKGGEKFASGGVDTQVLLWKTNFDTLDYEDVLKHNIRRTHIDDPPHLLDIYPRSPHLHDENLNSVETKAAESSNDVSVFKGTGRSEELRSPSASPSARSSKRKAEDESGSAVHNVEQQRGISSSVGRVLDHIVGQLHLLTLTVSVLEQRLTNTEDKLKECIKDQQEMLKENRTNKI</sequence>
<evidence type="ECO:0000313" key="26">
    <source>
        <dbReference type="Proteomes" id="UP000618051"/>
    </source>
</evidence>
<reference evidence="25 26" key="2">
    <citation type="journal article" date="2021" name="J. Hered.">
        <title>Feather Gene Expression Elucidates the Developmental Basis of Plumage Iridescence in African Starlings.</title>
        <authorList>
            <person name="Rubenstein D.R."/>
            <person name="Corvelo A."/>
            <person name="MacManes M.D."/>
            <person name="Maia R."/>
            <person name="Narzisi G."/>
            <person name="Rousaki A."/>
            <person name="Vandenabeele P."/>
            <person name="Shawkey M.D."/>
            <person name="Solomon J."/>
        </authorList>
    </citation>
    <scope>NUCLEOTIDE SEQUENCE [LARGE SCALE GENOMIC DNA]</scope>
    <source>
        <strain evidence="25">SS15</strain>
    </source>
</reference>
<comment type="caution">
    <text evidence="24">The sequence shown here is derived from an EMBL/GenBank/DDBJ whole genome shotgun (WGS) entry which is preliminary data.</text>
</comment>
<keyword evidence="13" id="KW-1133">Transmembrane helix</keyword>
<evidence type="ECO:0000256" key="17">
    <source>
        <dbReference type="ARBA" id="ARBA00023180"/>
    </source>
</evidence>
<reference evidence="24" key="1">
    <citation type="submission" date="2020-10" db="EMBL/GenBank/DDBJ databases">
        <title>Feather gene expression reveals the developmental basis of iridescence in African starlings.</title>
        <authorList>
            <person name="Rubenstein D.R."/>
        </authorList>
    </citation>
    <scope>NUCLEOTIDE SEQUENCE</scope>
    <source>
        <strain evidence="24">SS15</strain>
        <tissue evidence="24">Liver</tissue>
    </source>
</reference>
<evidence type="ECO:0000256" key="14">
    <source>
        <dbReference type="ARBA" id="ARBA00023034"/>
    </source>
</evidence>
<feature type="repeat" description="WD" evidence="19">
    <location>
        <begin position="768"/>
        <end position="800"/>
    </location>
</feature>
<dbReference type="GO" id="GO:0004653">
    <property type="term" value="F:polypeptide N-acetylgalactosaminyltransferase activity"/>
    <property type="evidence" value="ECO:0007669"/>
    <property type="project" value="TreeGrafter"/>
</dbReference>
<keyword evidence="6 20" id="KW-0328">Glycosyltransferase</keyword>
<dbReference type="PRINTS" id="PR00320">
    <property type="entry name" value="GPROTEINBRPT"/>
</dbReference>
<dbReference type="SMART" id="SM00320">
    <property type="entry name" value="WD40"/>
    <property type="match status" value="6"/>
</dbReference>
<evidence type="ECO:0000256" key="16">
    <source>
        <dbReference type="ARBA" id="ARBA00023157"/>
    </source>
</evidence>
<feature type="repeat" description="WD" evidence="19">
    <location>
        <begin position="726"/>
        <end position="767"/>
    </location>
</feature>
<keyword evidence="16 20" id="KW-1015">Disulfide bond</keyword>
<dbReference type="Pfam" id="PF00652">
    <property type="entry name" value="Ricin_B_lectin"/>
    <property type="match status" value="1"/>
</dbReference>
<evidence type="ECO:0000259" key="23">
    <source>
        <dbReference type="SMART" id="SM00458"/>
    </source>
</evidence>
<keyword evidence="11" id="KW-0677">Repeat</keyword>
<feature type="repeat" description="WD" evidence="19">
    <location>
        <begin position="526"/>
        <end position="557"/>
    </location>
</feature>
<dbReference type="Proteomes" id="UP000618051">
    <property type="component" value="Unassembled WGS sequence"/>
</dbReference>
<dbReference type="SUPFAM" id="SSF53448">
    <property type="entry name" value="Nucleotide-diphospho-sugar transferases"/>
    <property type="match status" value="1"/>
</dbReference>
<organism evidence="24">
    <name type="scientific">Lamprotornis superbus</name>
    <dbReference type="NCBI Taxonomy" id="245042"/>
    <lineage>
        <taxon>Eukaryota</taxon>
        <taxon>Metazoa</taxon>
        <taxon>Chordata</taxon>
        <taxon>Craniata</taxon>
        <taxon>Vertebrata</taxon>
        <taxon>Euteleostomi</taxon>
        <taxon>Archelosauria</taxon>
        <taxon>Archosauria</taxon>
        <taxon>Dinosauria</taxon>
        <taxon>Saurischia</taxon>
        <taxon>Theropoda</taxon>
        <taxon>Coelurosauria</taxon>
        <taxon>Aves</taxon>
        <taxon>Neognathae</taxon>
        <taxon>Neoaves</taxon>
        <taxon>Telluraves</taxon>
        <taxon>Australaves</taxon>
        <taxon>Passeriformes</taxon>
        <taxon>Sturnidae</taxon>
        <taxon>Lamprotornis</taxon>
    </lineage>
</organism>
<dbReference type="EMBL" id="JADDUC010000015">
    <property type="protein sequence ID" value="KAG0127592.1"/>
    <property type="molecule type" value="Genomic_DNA"/>
</dbReference>
<dbReference type="Pfam" id="PF00400">
    <property type="entry name" value="WD40"/>
    <property type="match status" value="6"/>
</dbReference>
<evidence type="ECO:0000256" key="8">
    <source>
        <dbReference type="ARBA" id="ARBA00022692"/>
    </source>
</evidence>
<evidence type="ECO:0000256" key="13">
    <source>
        <dbReference type="ARBA" id="ARBA00022989"/>
    </source>
</evidence>
<name>A0A835P1G2_9PASS</name>
<evidence type="ECO:0000256" key="5">
    <source>
        <dbReference type="ARBA" id="ARBA00022574"/>
    </source>
</evidence>
<dbReference type="FunFam" id="3.90.550.10:FF:000021">
    <property type="entry name" value="Polypeptide N-acetylgalactosaminyltransferase"/>
    <property type="match status" value="1"/>
</dbReference>
<accession>A0A835P1G2</accession>
<feature type="repeat" description="WD" evidence="19">
    <location>
        <begin position="652"/>
        <end position="693"/>
    </location>
</feature>
<evidence type="ECO:0000256" key="2">
    <source>
        <dbReference type="ARBA" id="ARBA00004323"/>
    </source>
</evidence>
<dbReference type="PROSITE" id="PS50231">
    <property type="entry name" value="RICIN_B_LECTIN"/>
    <property type="match status" value="1"/>
</dbReference>
<proteinExistence type="inferred from homology"/>
<evidence type="ECO:0000256" key="3">
    <source>
        <dbReference type="ARBA" id="ARBA00004922"/>
    </source>
</evidence>
<evidence type="ECO:0000256" key="11">
    <source>
        <dbReference type="ARBA" id="ARBA00022737"/>
    </source>
</evidence>
<evidence type="ECO:0000256" key="10">
    <source>
        <dbReference type="ARBA" id="ARBA00022734"/>
    </source>
</evidence>
<dbReference type="Gene3D" id="2.130.10.10">
    <property type="entry name" value="YVTN repeat-like/Quinoprotein amine dehydrogenase"/>
    <property type="match status" value="3"/>
</dbReference>
<dbReference type="UniPathway" id="UPA00378"/>
<dbReference type="GO" id="GO:0030246">
    <property type="term" value="F:carbohydrate binding"/>
    <property type="evidence" value="ECO:0007669"/>
    <property type="project" value="UniProtKB-KW"/>
</dbReference>
<keyword evidence="8" id="KW-0812">Transmembrane</keyword>
<feature type="repeat" description="WD" evidence="19">
    <location>
        <begin position="568"/>
        <end position="609"/>
    </location>
</feature>
<evidence type="ECO:0000256" key="12">
    <source>
        <dbReference type="ARBA" id="ARBA00022968"/>
    </source>
</evidence>
<feature type="coiled-coil region" evidence="21">
    <location>
        <begin position="923"/>
        <end position="950"/>
    </location>
</feature>
<dbReference type="EMBL" id="JADDUC020000005">
    <property type="protein sequence ID" value="KAI1238999.1"/>
    <property type="molecule type" value="Genomic_DNA"/>
</dbReference>
<keyword evidence="14 20" id="KW-0333">Golgi apparatus</keyword>
<feature type="compositionally biased region" description="Polar residues" evidence="22">
    <location>
        <begin position="846"/>
        <end position="856"/>
    </location>
</feature>
<dbReference type="InterPro" id="IPR036322">
    <property type="entry name" value="WD40_repeat_dom_sf"/>
</dbReference>
<dbReference type="Gene3D" id="3.90.550.10">
    <property type="entry name" value="Spore Coat Polysaccharide Biosynthesis Protein SpsA, Chain A"/>
    <property type="match status" value="1"/>
</dbReference>
<evidence type="ECO:0000256" key="9">
    <source>
        <dbReference type="ARBA" id="ARBA00022723"/>
    </source>
</evidence>
<evidence type="ECO:0000256" key="18">
    <source>
        <dbReference type="ARBA" id="ARBA00023211"/>
    </source>
</evidence>
<feature type="repeat" description="WD" evidence="19">
    <location>
        <begin position="610"/>
        <end position="651"/>
    </location>
</feature>